<evidence type="ECO:0000256" key="6">
    <source>
        <dbReference type="SAM" id="Phobius"/>
    </source>
</evidence>
<evidence type="ECO:0000256" key="3">
    <source>
        <dbReference type="ARBA" id="ARBA00022692"/>
    </source>
</evidence>
<name>A0A937KD21_9BACT</name>
<dbReference type="Pfam" id="PF02687">
    <property type="entry name" value="FtsX"/>
    <property type="match status" value="2"/>
</dbReference>
<keyword evidence="10" id="KW-1185">Reference proteome</keyword>
<comment type="caution">
    <text evidence="9">The sequence shown here is derived from an EMBL/GenBank/DDBJ whole genome shotgun (WGS) entry which is preliminary data.</text>
</comment>
<dbReference type="PANTHER" id="PTHR30287:SF1">
    <property type="entry name" value="INNER MEMBRANE PROTEIN"/>
    <property type="match status" value="1"/>
</dbReference>
<organism evidence="9 10">
    <name type="scientific">Fulvivirga marina</name>
    <dbReference type="NCBI Taxonomy" id="2494733"/>
    <lineage>
        <taxon>Bacteria</taxon>
        <taxon>Pseudomonadati</taxon>
        <taxon>Bacteroidota</taxon>
        <taxon>Cytophagia</taxon>
        <taxon>Cytophagales</taxon>
        <taxon>Fulvivirgaceae</taxon>
        <taxon>Fulvivirga</taxon>
    </lineage>
</organism>
<feature type="transmembrane region" description="Helical" evidence="6">
    <location>
        <begin position="815"/>
        <end position="835"/>
    </location>
</feature>
<feature type="transmembrane region" description="Helical" evidence="6">
    <location>
        <begin position="488"/>
        <end position="507"/>
    </location>
</feature>
<dbReference type="InterPro" id="IPR003838">
    <property type="entry name" value="ABC3_permease_C"/>
</dbReference>
<evidence type="ECO:0000256" key="2">
    <source>
        <dbReference type="ARBA" id="ARBA00022475"/>
    </source>
</evidence>
<dbReference type="InterPro" id="IPR038766">
    <property type="entry name" value="Membrane_comp_ABC_pdt"/>
</dbReference>
<reference evidence="9" key="1">
    <citation type="submission" date="2021-01" db="EMBL/GenBank/DDBJ databases">
        <title>Fulvivirga kasyanovii gen. nov., sp nov., a novel member of the phylum Bacteroidetes isolated from seawater in a mussel farm.</title>
        <authorList>
            <person name="Zhao L.-H."/>
            <person name="Wang Z.-J."/>
        </authorList>
    </citation>
    <scope>NUCLEOTIDE SEQUENCE</scope>
    <source>
        <strain evidence="9">29W222</strain>
    </source>
</reference>
<keyword evidence="5 6" id="KW-0472">Membrane</keyword>
<comment type="subcellular location">
    <subcellularLocation>
        <location evidence="1">Cell membrane</location>
        <topology evidence="1">Multi-pass membrane protein</topology>
    </subcellularLocation>
</comment>
<dbReference type="Pfam" id="PF12704">
    <property type="entry name" value="MacB_PCD"/>
    <property type="match status" value="1"/>
</dbReference>
<dbReference type="PRINTS" id="PR00173">
    <property type="entry name" value="EDTRNSPORT"/>
</dbReference>
<feature type="transmembrane region" description="Helical" evidence="6">
    <location>
        <begin position="412"/>
        <end position="431"/>
    </location>
</feature>
<dbReference type="PANTHER" id="PTHR30287">
    <property type="entry name" value="MEMBRANE COMPONENT OF PREDICTED ABC SUPERFAMILY METABOLITE UPTAKE TRANSPORTER"/>
    <property type="match status" value="1"/>
</dbReference>
<dbReference type="InterPro" id="IPR025857">
    <property type="entry name" value="MacB_PCD"/>
</dbReference>
<accession>A0A937KD21</accession>
<feature type="transmembrane region" description="Helical" evidence="6">
    <location>
        <begin position="361"/>
        <end position="391"/>
    </location>
</feature>
<proteinExistence type="predicted"/>
<keyword evidence="2" id="KW-1003">Cell membrane</keyword>
<feature type="domain" description="ABC3 transporter permease C-terminal" evidence="7">
    <location>
        <begin position="274"/>
        <end position="393"/>
    </location>
</feature>
<feature type="domain" description="ABC3 transporter permease C-terminal" evidence="7">
    <location>
        <begin position="731"/>
        <end position="845"/>
    </location>
</feature>
<dbReference type="EMBL" id="JAEUGD010000018">
    <property type="protein sequence ID" value="MBL6445788.1"/>
    <property type="molecule type" value="Genomic_DNA"/>
</dbReference>
<protein>
    <submittedName>
        <fullName evidence="9">ABC transporter permease</fullName>
    </submittedName>
</protein>
<feature type="transmembrane region" description="Helical" evidence="6">
    <location>
        <begin position="316"/>
        <end position="341"/>
    </location>
</feature>
<dbReference type="Proteomes" id="UP000614216">
    <property type="component" value="Unassembled WGS sequence"/>
</dbReference>
<keyword evidence="3 6" id="KW-0812">Transmembrane</keyword>
<dbReference type="GO" id="GO:0005886">
    <property type="term" value="C:plasma membrane"/>
    <property type="evidence" value="ECO:0007669"/>
    <property type="project" value="UniProtKB-SubCell"/>
</dbReference>
<sequence length="853" mass="95086">MEYIIKIKKEKRNLFKDKWVWKMAYRDARKNFSRLFLFISSIIIGIAALVSINSFNINLQRSINEQAKDLLGADLVVNANTRFEEDLQTIFDSIPGQQATEATTASMAMFMTSTPGTRLIRIVALEGDFPFYGDLVTSPEGAYEVMKTGPYAMVDENLASHYDVSSEDSIRLGNMVFKVAGEVSKIPGGGGIQATFTPSVYISMDYLDSTGLVQFGSRVSYKQYFKIDSEEAVETAVSQVKPLVKKYGHSSETVEDRKNNLGEGFENLYRFFNLLAFVALILGCIGVASSVHIYVREKREMVAVMRCIGTSGWQAFNIFFVQTVILGIIGSILGVLLGLGIQFALPPLLKEFIPLDLDLQIAWSAVLEAIILGLMISLLFSVLPLVAVRFVPPLSVLRTNYEPLRTFSKVRVLVIVLIILFPLAFATYQSGSFMVGGAFFGALLLAFGCLALVANLLMKAVKKFFPRNWSFIWRQSLANLFRPNNQTLVLVVVIGLGAFLIATLNIVQNSLLNQVEFVGRENQSNTILFDIQPQQKEGVIRLTRDNDLPVQQVVPIITCRLSQVAGKTISEIQNDTTDAIPNWAITREYRVTYRDTLTASETMQQGAVQHISNDSIYVTISSGMQENLEVDVGDSIIFDIQGVPVTTYIGGVRDVEWPKDPPNFIFVFPTGVLEEAPQIFVLTTRIDEKVEANSYQRELVSLFPNVSLIDLRLVLATIDEFFDKVSFIIQFMALFSIITGLVVLAGAVINSKYLRLKENVLLRTIGAVKKQIWGMTILEYGYLGFFAAFTGISLSVISGWALSIYFFEVVFLPDIMSLLLIWGGVMVLTILVGWFNTRDVISRSPLEVLRKEG</sequence>
<dbReference type="RefSeq" id="WP_202855336.1">
    <property type="nucleotide sequence ID" value="NZ_JAEUGD010000018.1"/>
</dbReference>
<dbReference type="AlphaFoldDB" id="A0A937KD21"/>
<evidence type="ECO:0000256" key="1">
    <source>
        <dbReference type="ARBA" id="ARBA00004651"/>
    </source>
</evidence>
<evidence type="ECO:0000259" key="7">
    <source>
        <dbReference type="Pfam" id="PF02687"/>
    </source>
</evidence>
<feature type="transmembrane region" description="Helical" evidence="6">
    <location>
        <begin position="271"/>
        <end position="295"/>
    </location>
</feature>
<feature type="transmembrane region" description="Helical" evidence="6">
    <location>
        <begin position="727"/>
        <end position="749"/>
    </location>
</feature>
<evidence type="ECO:0000313" key="10">
    <source>
        <dbReference type="Proteomes" id="UP000614216"/>
    </source>
</evidence>
<feature type="transmembrane region" description="Helical" evidence="6">
    <location>
        <begin position="437"/>
        <end position="458"/>
    </location>
</feature>
<feature type="transmembrane region" description="Helical" evidence="6">
    <location>
        <begin position="780"/>
        <end position="803"/>
    </location>
</feature>
<gene>
    <name evidence="9" type="ORF">JMN32_05680</name>
</gene>
<evidence type="ECO:0000256" key="5">
    <source>
        <dbReference type="ARBA" id="ARBA00023136"/>
    </source>
</evidence>
<feature type="domain" description="MacB-like periplasmic core" evidence="8">
    <location>
        <begin position="36"/>
        <end position="242"/>
    </location>
</feature>
<keyword evidence="4 6" id="KW-1133">Transmembrane helix</keyword>
<evidence type="ECO:0000259" key="8">
    <source>
        <dbReference type="Pfam" id="PF12704"/>
    </source>
</evidence>
<feature type="transmembrane region" description="Helical" evidence="6">
    <location>
        <begin position="32"/>
        <end position="52"/>
    </location>
</feature>
<evidence type="ECO:0000256" key="4">
    <source>
        <dbReference type="ARBA" id="ARBA00022989"/>
    </source>
</evidence>
<evidence type="ECO:0000313" key="9">
    <source>
        <dbReference type="EMBL" id="MBL6445788.1"/>
    </source>
</evidence>